<dbReference type="AlphaFoldDB" id="A8ZSS3"/>
<keyword evidence="2" id="KW-0408">Iron</keyword>
<dbReference type="PANTHER" id="PTHR42827:SF1">
    <property type="entry name" value="IRON-SULFUR CLUSTER-BINDING PROTEIN"/>
    <property type="match status" value="1"/>
</dbReference>
<dbReference type="KEGG" id="dol:Dole_0176"/>
<dbReference type="PROSITE" id="PS00198">
    <property type="entry name" value="4FE4S_FER_1"/>
    <property type="match status" value="1"/>
</dbReference>
<dbReference type="OrthoDB" id="9815745at2"/>
<keyword evidence="1" id="KW-0479">Metal-binding</keyword>
<accession>A8ZSS3</accession>
<feature type="domain" description="4Fe-4S ferredoxin-type" evidence="4">
    <location>
        <begin position="168"/>
        <end position="197"/>
    </location>
</feature>
<name>A8ZSS3_DESOH</name>
<evidence type="ECO:0000313" key="6">
    <source>
        <dbReference type="Proteomes" id="UP000008561"/>
    </source>
</evidence>
<dbReference type="InterPro" id="IPR017896">
    <property type="entry name" value="4Fe4S_Fe-S-bd"/>
</dbReference>
<evidence type="ECO:0000256" key="2">
    <source>
        <dbReference type="ARBA" id="ARBA00023004"/>
    </source>
</evidence>
<dbReference type="SUPFAM" id="SSF46548">
    <property type="entry name" value="alpha-helical ferredoxin"/>
    <property type="match status" value="1"/>
</dbReference>
<dbReference type="InterPro" id="IPR017900">
    <property type="entry name" value="4Fe4S_Fe_S_CS"/>
</dbReference>
<dbReference type="STRING" id="96561.Dole_0176"/>
<protein>
    <submittedName>
        <fullName evidence="5">4Fe-4S ferredoxin iron-sulfur binding domain protein</fullName>
    </submittedName>
</protein>
<keyword evidence="6" id="KW-1185">Reference proteome</keyword>
<reference evidence="5 6" key="1">
    <citation type="submission" date="2007-10" db="EMBL/GenBank/DDBJ databases">
        <title>Complete sequence of Desulfococcus oleovorans Hxd3.</title>
        <authorList>
            <consortium name="US DOE Joint Genome Institute"/>
            <person name="Copeland A."/>
            <person name="Lucas S."/>
            <person name="Lapidus A."/>
            <person name="Barry K."/>
            <person name="Glavina del Rio T."/>
            <person name="Dalin E."/>
            <person name="Tice H."/>
            <person name="Pitluck S."/>
            <person name="Kiss H."/>
            <person name="Brettin T."/>
            <person name="Bruce D."/>
            <person name="Detter J.C."/>
            <person name="Han C."/>
            <person name="Schmutz J."/>
            <person name="Larimer F."/>
            <person name="Land M."/>
            <person name="Hauser L."/>
            <person name="Kyrpides N."/>
            <person name="Kim E."/>
            <person name="Wawrik B."/>
            <person name="Richardson P."/>
        </authorList>
    </citation>
    <scope>NUCLEOTIDE SEQUENCE [LARGE SCALE GENOMIC DNA]</scope>
    <source>
        <strain evidence="6">DSM 6200 / JCM 39069 / Hxd3</strain>
    </source>
</reference>
<dbReference type="GO" id="GO:0051536">
    <property type="term" value="F:iron-sulfur cluster binding"/>
    <property type="evidence" value="ECO:0007669"/>
    <property type="project" value="UniProtKB-KW"/>
</dbReference>
<dbReference type="EMBL" id="CP000859">
    <property type="protein sequence ID" value="ABW65986.1"/>
    <property type="molecule type" value="Genomic_DNA"/>
</dbReference>
<evidence type="ECO:0000256" key="3">
    <source>
        <dbReference type="ARBA" id="ARBA00023014"/>
    </source>
</evidence>
<proteinExistence type="predicted"/>
<dbReference type="RefSeq" id="WP_012173605.1">
    <property type="nucleotide sequence ID" value="NC_009943.1"/>
</dbReference>
<dbReference type="Pfam" id="PF00037">
    <property type="entry name" value="Fer4"/>
    <property type="match status" value="1"/>
</dbReference>
<evidence type="ECO:0000259" key="4">
    <source>
        <dbReference type="PROSITE" id="PS51379"/>
    </source>
</evidence>
<evidence type="ECO:0000256" key="1">
    <source>
        <dbReference type="ARBA" id="ARBA00022723"/>
    </source>
</evidence>
<dbReference type="GO" id="GO:0046872">
    <property type="term" value="F:metal ion binding"/>
    <property type="evidence" value="ECO:0007669"/>
    <property type="project" value="UniProtKB-KW"/>
</dbReference>
<organism evidence="5 6">
    <name type="scientific">Desulfosudis oleivorans (strain DSM 6200 / JCM 39069 / Hxd3)</name>
    <name type="common">Desulfococcus oleovorans</name>
    <dbReference type="NCBI Taxonomy" id="96561"/>
    <lineage>
        <taxon>Bacteria</taxon>
        <taxon>Pseudomonadati</taxon>
        <taxon>Thermodesulfobacteriota</taxon>
        <taxon>Desulfobacteria</taxon>
        <taxon>Desulfobacterales</taxon>
        <taxon>Desulfosudaceae</taxon>
        <taxon>Desulfosudis</taxon>
    </lineage>
</organism>
<gene>
    <name evidence="5" type="ordered locus">Dole_0176</name>
</gene>
<evidence type="ECO:0000313" key="5">
    <source>
        <dbReference type="EMBL" id="ABW65986.1"/>
    </source>
</evidence>
<dbReference type="Proteomes" id="UP000008561">
    <property type="component" value="Chromosome"/>
</dbReference>
<dbReference type="PANTHER" id="PTHR42827">
    <property type="entry name" value="IRON-SULFUR CLUSTER-BINDING PROTEIN-RELATED"/>
    <property type="match status" value="1"/>
</dbReference>
<dbReference type="eggNOG" id="COG1600">
    <property type="taxonomic scope" value="Bacteria"/>
</dbReference>
<keyword evidence="3" id="KW-0411">Iron-sulfur</keyword>
<dbReference type="HOGENOM" id="CLU_081793_2_0_7"/>
<dbReference type="PROSITE" id="PS51379">
    <property type="entry name" value="4FE4S_FER_2"/>
    <property type="match status" value="1"/>
</dbReference>
<sequence>MITAETIKKTITESGVDLVAVADAQNLVPAYPPRPATALMPTARSVIVMAVAHSLGAVYAPDIMLWTRNKMQTSRILDEVAEKIGRMLEAEGFLTLPVSADKPVEIHKIDPQTGKKFPQTRVVGHLSLKHAAVSCGLGEIGANNLLLTPEFGPHQRLGGIITEAPLAFDPPKTMNLCKKCGACRKACPSGALTDKGYDVDPCFNYWAYGFKRRFPQKLREIPGFLKMLARHNKRRDMLIETGQTYITDVDNCIECMRVCPIGSHWKHIRPDHMSAQQSFGTE</sequence>